<evidence type="ECO:0000256" key="1">
    <source>
        <dbReference type="ARBA" id="ARBA00022670"/>
    </source>
</evidence>
<evidence type="ECO:0000256" key="2">
    <source>
        <dbReference type="ARBA" id="ARBA00022801"/>
    </source>
</evidence>
<dbReference type="Pfam" id="PF01523">
    <property type="entry name" value="PmbA_TldD_1st"/>
    <property type="match status" value="1"/>
</dbReference>
<accession>X0XF17</accession>
<reference evidence="6" key="1">
    <citation type="journal article" date="2014" name="Front. Microbiol.">
        <title>High frequency of phylogenetically diverse reductive dehalogenase-homologous genes in deep subseafloor sedimentary metagenomes.</title>
        <authorList>
            <person name="Kawai M."/>
            <person name="Futagami T."/>
            <person name="Toyoda A."/>
            <person name="Takaki Y."/>
            <person name="Nishi S."/>
            <person name="Hori S."/>
            <person name="Arai W."/>
            <person name="Tsubouchi T."/>
            <person name="Morono Y."/>
            <person name="Uchiyama I."/>
            <person name="Ito T."/>
            <person name="Fujiyama A."/>
            <person name="Inagaki F."/>
            <person name="Takami H."/>
        </authorList>
    </citation>
    <scope>NUCLEOTIDE SEQUENCE</scope>
    <source>
        <strain evidence="6">Expedition CK06-06</strain>
    </source>
</reference>
<keyword evidence="3" id="KW-0482">Metalloprotease</keyword>
<evidence type="ECO:0008006" key="7">
    <source>
        <dbReference type="Google" id="ProtNLM"/>
    </source>
</evidence>
<name>X0XF17_9ZZZZ</name>
<organism evidence="6">
    <name type="scientific">marine sediment metagenome</name>
    <dbReference type="NCBI Taxonomy" id="412755"/>
    <lineage>
        <taxon>unclassified sequences</taxon>
        <taxon>metagenomes</taxon>
        <taxon>ecological metagenomes</taxon>
    </lineage>
</organism>
<protein>
    <recommendedName>
        <fullName evidence="7">TldD/PmbA family protein</fullName>
    </recommendedName>
</protein>
<dbReference type="GO" id="GO:0005829">
    <property type="term" value="C:cytosol"/>
    <property type="evidence" value="ECO:0007669"/>
    <property type="project" value="TreeGrafter"/>
</dbReference>
<keyword evidence="1" id="KW-0645">Protease</keyword>
<dbReference type="Pfam" id="PF19290">
    <property type="entry name" value="PmbA_TldD_2nd"/>
    <property type="match status" value="1"/>
</dbReference>
<dbReference type="FunFam" id="3.30.2290.10:FF:000003">
    <property type="entry name" value="Zinc-dependent protease, TldD/PmbA family"/>
    <property type="match status" value="1"/>
</dbReference>
<sequence length="214" mass="23796">MSLDLGLKAINLASELGAAYSDIRIGEVHDQRIQVKDGSVFVAQTVRTKGFGIRTLIDGAWGFAGSIDLKRDEVEEVTRKAIKIARASARVRKRDVKLVPSKPVTGHYETPVEKDPFKVPMDDIIELLMQAERTVSEQSPLIKTSSASFRAYQDKKLLLTSEGAKIEQKIKWCGGLMECVALRSGETQPRRYPDRRGRYCAAGYEHFNPSTSPA</sequence>
<feature type="non-terminal residue" evidence="6">
    <location>
        <position position="214"/>
    </location>
</feature>
<evidence type="ECO:0000259" key="4">
    <source>
        <dbReference type="Pfam" id="PF01523"/>
    </source>
</evidence>
<dbReference type="PANTHER" id="PTHR30624">
    <property type="entry name" value="UNCHARACTERIZED PROTEIN TLDD AND PMBA"/>
    <property type="match status" value="1"/>
</dbReference>
<dbReference type="InterPro" id="IPR045570">
    <property type="entry name" value="Metalloprtase-TldD/E_cen_dom"/>
</dbReference>
<evidence type="ECO:0000313" key="6">
    <source>
        <dbReference type="EMBL" id="GAG23531.1"/>
    </source>
</evidence>
<dbReference type="InterPro" id="IPR002510">
    <property type="entry name" value="Metalloprtase-TldD/E_N"/>
</dbReference>
<keyword evidence="2" id="KW-0378">Hydrolase</keyword>
<feature type="domain" description="Metalloprotease TldD/E central" evidence="5">
    <location>
        <begin position="115"/>
        <end position="186"/>
    </location>
</feature>
<evidence type="ECO:0000256" key="3">
    <source>
        <dbReference type="ARBA" id="ARBA00023049"/>
    </source>
</evidence>
<dbReference type="PANTHER" id="PTHR30624:SF10">
    <property type="entry name" value="CONSERVED PROTEIN"/>
    <property type="match status" value="1"/>
</dbReference>
<dbReference type="GO" id="GO:0008237">
    <property type="term" value="F:metallopeptidase activity"/>
    <property type="evidence" value="ECO:0007669"/>
    <property type="project" value="UniProtKB-KW"/>
</dbReference>
<dbReference type="EMBL" id="BARS01035878">
    <property type="protein sequence ID" value="GAG23531.1"/>
    <property type="molecule type" value="Genomic_DNA"/>
</dbReference>
<comment type="caution">
    <text evidence="6">The sequence shown here is derived from an EMBL/GenBank/DDBJ whole genome shotgun (WGS) entry which is preliminary data.</text>
</comment>
<evidence type="ECO:0000259" key="5">
    <source>
        <dbReference type="Pfam" id="PF19290"/>
    </source>
</evidence>
<dbReference type="InterPro" id="IPR036059">
    <property type="entry name" value="TldD/PmbA_sf"/>
</dbReference>
<dbReference type="GO" id="GO:0006508">
    <property type="term" value="P:proteolysis"/>
    <property type="evidence" value="ECO:0007669"/>
    <property type="project" value="UniProtKB-KW"/>
</dbReference>
<dbReference type="InterPro" id="IPR051463">
    <property type="entry name" value="Peptidase_U62_metallo"/>
</dbReference>
<feature type="domain" description="Metalloprotease TldD/E N-terminal" evidence="4">
    <location>
        <begin position="22"/>
        <end position="85"/>
    </location>
</feature>
<dbReference type="Gene3D" id="3.30.2290.10">
    <property type="entry name" value="PmbA/TldD superfamily"/>
    <property type="match status" value="1"/>
</dbReference>
<dbReference type="AlphaFoldDB" id="X0XF17"/>
<dbReference type="SUPFAM" id="SSF111283">
    <property type="entry name" value="Putative modulator of DNA gyrase, PmbA/TldD"/>
    <property type="match status" value="1"/>
</dbReference>
<dbReference type="InterPro" id="IPR035068">
    <property type="entry name" value="TldD/PmbA_N"/>
</dbReference>
<proteinExistence type="predicted"/>
<gene>
    <name evidence="6" type="ORF">S01H1_55220</name>
</gene>